<evidence type="ECO:0000313" key="10">
    <source>
        <dbReference type="Proteomes" id="UP000580043"/>
    </source>
</evidence>
<dbReference type="GO" id="GO:0043590">
    <property type="term" value="C:bacterial nucleoid"/>
    <property type="evidence" value="ECO:0007669"/>
    <property type="project" value="TreeGrafter"/>
</dbReference>
<evidence type="ECO:0000256" key="3">
    <source>
        <dbReference type="ARBA" id="ARBA00022763"/>
    </source>
</evidence>
<sequence>MSVRQRVDQQPGFVLHTYPYRETSLIVEVFSRDHGRIGLVAKGARRPMSQLRGVLMAFQPLFIDWSGGGEMKTLVRAEWQGGQPLLGGQALLCAYYLNELLMRLLPREDAHPALYRAYGEALRALADDESREFVLRRFELAMLQELGYGLELESDCDGRPIRPDSRYAYIIERGAVPLDEYGVGDDSSVVAGQTLLDMAHGEFRNPESLAGSKALMRRLIQHYLGGQVLQSRRVFTELLAYPGESS</sequence>
<dbReference type="InterPro" id="IPR012340">
    <property type="entry name" value="NA-bd_OB-fold"/>
</dbReference>
<dbReference type="EMBL" id="JABBGA010000002">
    <property type="protein sequence ID" value="NML24778.1"/>
    <property type="molecule type" value="Genomic_DNA"/>
</dbReference>
<keyword evidence="10" id="KW-1185">Reference proteome</keyword>
<dbReference type="HAMAP" id="MF_00201">
    <property type="entry name" value="RecO"/>
    <property type="match status" value="1"/>
</dbReference>
<keyword evidence="3 7" id="KW-0227">DNA damage</keyword>
<evidence type="ECO:0000256" key="5">
    <source>
        <dbReference type="ARBA" id="ARBA00023204"/>
    </source>
</evidence>
<dbReference type="Gene3D" id="2.40.50.140">
    <property type="entry name" value="Nucleic acid-binding proteins"/>
    <property type="match status" value="1"/>
</dbReference>
<dbReference type="SUPFAM" id="SSF57863">
    <property type="entry name" value="ArfGap/RecO-like zinc finger"/>
    <property type="match status" value="1"/>
</dbReference>
<evidence type="ECO:0000313" key="9">
    <source>
        <dbReference type="EMBL" id="NML24778.1"/>
    </source>
</evidence>
<gene>
    <name evidence="7 9" type="primary">recO</name>
    <name evidence="9" type="ORF">HHL15_03440</name>
</gene>
<dbReference type="Gene3D" id="1.20.1440.120">
    <property type="entry name" value="Recombination protein O, C-terminal domain"/>
    <property type="match status" value="1"/>
</dbReference>
<dbReference type="SUPFAM" id="SSF50249">
    <property type="entry name" value="Nucleic acid-binding proteins"/>
    <property type="match status" value="1"/>
</dbReference>
<evidence type="ECO:0000256" key="6">
    <source>
        <dbReference type="ARBA" id="ARBA00033409"/>
    </source>
</evidence>
<reference evidence="9 10" key="1">
    <citation type="submission" date="2020-04" db="EMBL/GenBank/DDBJ databases">
        <title>Zoogloea sp. G-4-1-14 isolated from soil.</title>
        <authorList>
            <person name="Dahal R.H."/>
        </authorList>
    </citation>
    <scope>NUCLEOTIDE SEQUENCE [LARGE SCALE GENOMIC DNA]</scope>
    <source>
        <strain evidence="9 10">G-4-1-14</strain>
    </source>
</reference>
<keyword evidence="5 7" id="KW-0234">DNA repair</keyword>
<dbReference type="NCBIfam" id="TIGR00613">
    <property type="entry name" value="reco"/>
    <property type="match status" value="1"/>
</dbReference>
<dbReference type="Pfam" id="PF11967">
    <property type="entry name" value="RecO_N"/>
    <property type="match status" value="1"/>
</dbReference>
<evidence type="ECO:0000256" key="2">
    <source>
        <dbReference type="ARBA" id="ARBA00021310"/>
    </source>
</evidence>
<evidence type="ECO:0000256" key="4">
    <source>
        <dbReference type="ARBA" id="ARBA00023172"/>
    </source>
</evidence>
<accession>A0A848FY12</accession>
<dbReference type="InterPro" id="IPR042242">
    <property type="entry name" value="RecO_C"/>
</dbReference>
<proteinExistence type="inferred from homology"/>
<dbReference type="GO" id="GO:0006310">
    <property type="term" value="P:DNA recombination"/>
    <property type="evidence" value="ECO:0007669"/>
    <property type="project" value="UniProtKB-UniRule"/>
</dbReference>
<dbReference type="InterPro" id="IPR022572">
    <property type="entry name" value="DNA_rep/recomb_RecO_N"/>
</dbReference>
<comment type="function">
    <text evidence="7">Involved in DNA repair and RecF pathway recombination.</text>
</comment>
<feature type="domain" description="DNA replication/recombination mediator RecO N-terminal" evidence="8">
    <location>
        <begin position="9"/>
        <end position="79"/>
    </location>
</feature>
<dbReference type="InterPro" id="IPR003717">
    <property type="entry name" value="RecO"/>
</dbReference>
<evidence type="ECO:0000259" key="8">
    <source>
        <dbReference type="Pfam" id="PF11967"/>
    </source>
</evidence>
<dbReference type="AlphaFoldDB" id="A0A848FY12"/>
<comment type="caution">
    <text evidence="9">The sequence shown here is derived from an EMBL/GenBank/DDBJ whole genome shotgun (WGS) entry which is preliminary data.</text>
</comment>
<dbReference type="PANTHER" id="PTHR33991:SF1">
    <property type="entry name" value="DNA REPAIR PROTEIN RECO"/>
    <property type="match status" value="1"/>
</dbReference>
<dbReference type="InterPro" id="IPR037278">
    <property type="entry name" value="ARFGAP/RecO"/>
</dbReference>
<dbReference type="PANTHER" id="PTHR33991">
    <property type="entry name" value="DNA REPAIR PROTEIN RECO"/>
    <property type="match status" value="1"/>
</dbReference>
<comment type="similarity">
    <text evidence="1 7">Belongs to the RecO family.</text>
</comment>
<dbReference type="Pfam" id="PF02565">
    <property type="entry name" value="RecO_C"/>
    <property type="match status" value="1"/>
</dbReference>
<dbReference type="RefSeq" id="WP_169144426.1">
    <property type="nucleotide sequence ID" value="NZ_JABBGA010000002.1"/>
</dbReference>
<dbReference type="GO" id="GO:0006302">
    <property type="term" value="P:double-strand break repair"/>
    <property type="evidence" value="ECO:0007669"/>
    <property type="project" value="TreeGrafter"/>
</dbReference>
<dbReference type="Proteomes" id="UP000580043">
    <property type="component" value="Unassembled WGS sequence"/>
</dbReference>
<evidence type="ECO:0000256" key="1">
    <source>
        <dbReference type="ARBA" id="ARBA00007452"/>
    </source>
</evidence>
<organism evidence="9 10">
    <name type="scientific">Zoogloea dura</name>
    <dbReference type="NCBI Taxonomy" id="2728840"/>
    <lineage>
        <taxon>Bacteria</taxon>
        <taxon>Pseudomonadati</taxon>
        <taxon>Pseudomonadota</taxon>
        <taxon>Betaproteobacteria</taxon>
        <taxon>Rhodocyclales</taxon>
        <taxon>Zoogloeaceae</taxon>
        <taxon>Zoogloea</taxon>
    </lineage>
</organism>
<evidence type="ECO:0000256" key="7">
    <source>
        <dbReference type="HAMAP-Rule" id="MF_00201"/>
    </source>
</evidence>
<protein>
    <recommendedName>
        <fullName evidence="2 7">DNA repair protein RecO</fullName>
    </recommendedName>
    <alternativeName>
        <fullName evidence="6 7">Recombination protein O</fullName>
    </alternativeName>
</protein>
<name>A0A848FY12_9RHOO</name>
<keyword evidence="4 7" id="KW-0233">DNA recombination</keyword>